<comment type="caution">
    <text evidence="6">The sequence shown here is derived from an EMBL/GenBank/DDBJ whole genome shotgun (WGS) entry which is preliminary data.</text>
</comment>
<evidence type="ECO:0000313" key="7">
    <source>
        <dbReference type="Proteomes" id="UP001595839"/>
    </source>
</evidence>
<dbReference type="PRINTS" id="PR00455">
    <property type="entry name" value="HTHTETR"/>
</dbReference>
<dbReference type="RefSeq" id="WP_381167508.1">
    <property type="nucleotide sequence ID" value="NZ_JBHSFK010000063.1"/>
</dbReference>
<feature type="domain" description="HTH tetR-type" evidence="5">
    <location>
        <begin position="10"/>
        <end position="70"/>
    </location>
</feature>
<dbReference type="InterPro" id="IPR009057">
    <property type="entry name" value="Homeodomain-like_sf"/>
</dbReference>
<organism evidence="6 7">
    <name type="scientific">Streptomyces vulcanius</name>
    <dbReference type="NCBI Taxonomy" id="1441876"/>
    <lineage>
        <taxon>Bacteria</taxon>
        <taxon>Bacillati</taxon>
        <taxon>Actinomycetota</taxon>
        <taxon>Actinomycetes</taxon>
        <taxon>Kitasatosporales</taxon>
        <taxon>Streptomycetaceae</taxon>
        <taxon>Streptomyces</taxon>
    </lineage>
</organism>
<dbReference type="Pfam" id="PF00440">
    <property type="entry name" value="TetR_N"/>
    <property type="match status" value="1"/>
</dbReference>
<keyword evidence="3" id="KW-0804">Transcription</keyword>
<sequence>MAQPKQERSTRTRAELLRAAAELFAERGLAGTSLPEIAARVGVTRSLIHYHFAKKSDIAAQVLDLGFVTMGESDIDDDTLHLQRVIDAATSLAVLTPEVTVIRAANRLGTEQGEEFFGRQQKYYIPAVKEVLEAAKRAGELLPGVECEAQAKLWVNSYTGTELATRHHPETLPREIAEMNLALARGIATPETMGRLDFSIERGQRLAEKSPLLTAAREAALKDG</sequence>
<dbReference type="InterPro" id="IPR036271">
    <property type="entry name" value="Tet_transcr_reg_TetR-rel_C_sf"/>
</dbReference>
<evidence type="ECO:0000256" key="4">
    <source>
        <dbReference type="PROSITE-ProRule" id="PRU00335"/>
    </source>
</evidence>
<dbReference type="EMBL" id="JBHSFK010000063">
    <property type="protein sequence ID" value="MFC4507925.1"/>
    <property type="molecule type" value="Genomic_DNA"/>
</dbReference>
<dbReference type="PROSITE" id="PS50977">
    <property type="entry name" value="HTH_TETR_2"/>
    <property type="match status" value="1"/>
</dbReference>
<evidence type="ECO:0000256" key="3">
    <source>
        <dbReference type="ARBA" id="ARBA00023163"/>
    </source>
</evidence>
<dbReference type="InterPro" id="IPR001647">
    <property type="entry name" value="HTH_TetR"/>
</dbReference>
<keyword evidence="1" id="KW-0805">Transcription regulation</keyword>
<evidence type="ECO:0000256" key="2">
    <source>
        <dbReference type="ARBA" id="ARBA00023125"/>
    </source>
</evidence>
<dbReference type="SUPFAM" id="SSF46689">
    <property type="entry name" value="Homeodomain-like"/>
    <property type="match status" value="1"/>
</dbReference>
<reference evidence="7" key="1">
    <citation type="journal article" date="2019" name="Int. J. Syst. Evol. Microbiol.">
        <title>The Global Catalogue of Microorganisms (GCM) 10K type strain sequencing project: providing services to taxonomists for standard genome sequencing and annotation.</title>
        <authorList>
            <consortium name="The Broad Institute Genomics Platform"/>
            <consortium name="The Broad Institute Genome Sequencing Center for Infectious Disease"/>
            <person name="Wu L."/>
            <person name="Ma J."/>
        </authorList>
    </citation>
    <scope>NUCLEOTIDE SEQUENCE [LARGE SCALE GENOMIC DNA]</scope>
    <source>
        <strain evidence="7">CGMCC 4.7177</strain>
    </source>
</reference>
<evidence type="ECO:0000313" key="6">
    <source>
        <dbReference type="EMBL" id="MFC4507925.1"/>
    </source>
</evidence>
<dbReference type="Proteomes" id="UP001595839">
    <property type="component" value="Unassembled WGS sequence"/>
</dbReference>
<protein>
    <submittedName>
        <fullName evidence="6">TetR family transcriptional regulator</fullName>
    </submittedName>
</protein>
<dbReference type="Gene3D" id="1.10.357.10">
    <property type="entry name" value="Tetracycline Repressor, domain 2"/>
    <property type="match status" value="1"/>
</dbReference>
<dbReference type="SUPFAM" id="SSF48498">
    <property type="entry name" value="Tetracyclin repressor-like, C-terminal domain"/>
    <property type="match status" value="1"/>
</dbReference>
<evidence type="ECO:0000259" key="5">
    <source>
        <dbReference type="PROSITE" id="PS50977"/>
    </source>
</evidence>
<keyword evidence="7" id="KW-1185">Reference proteome</keyword>
<dbReference type="PANTHER" id="PTHR30055:SF234">
    <property type="entry name" value="HTH-TYPE TRANSCRIPTIONAL REGULATOR BETI"/>
    <property type="match status" value="1"/>
</dbReference>
<feature type="DNA-binding region" description="H-T-H motif" evidence="4">
    <location>
        <begin position="33"/>
        <end position="52"/>
    </location>
</feature>
<gene>
    <name evidence="6" type="ORF">ACFPIH_52475</name>
</gene>
<keyword evidence="2 4" id="KW-0238">DNA-binding</keyword>
<proteinExistence type="predicted"/>
<dbReference type="PANTHER" id="PTHR30055">
    <property type="entry name" value="HTH-TYPE TRANSCRIPTIONAL REGULATOR RUTR"/>
    <property type="match status" value="1"/>
</dbReference>
<dbReference type="InterPro" id="IPR050109">
    <property type="entry name" value="HTH-type_TetR-like_transc_reg"/>
</dbReference>
<name>A0ABV9B6N4_9ACTN</name>
<accession>A0ABV9B6N4</accession>
<evidence type="ECO:0000256" key="1">
    <source>
        <dbReference type="ARBA" id="ARBA00023015"/>
    </source>
</evidence>